<dbReference type="EMBL" id="VDEP01000001">
    <property type="protein sequence ID" value="KAA1138783.1"/>
    <property type="molecule type" value="Genomic_DNA"/>
</dbReference>
<feature type="compositionally biased region" description="Polar residues" evidence="1">
    <location>
        <begin position="13"/>
        <end position="29"/>
    </location>
</feature>
<name>A0A5B0SNR2_PUCGR</name>
<protein>
    <submittedName>
        <fullName evidence="2">Uncharacterized protein</fullName>
    </submittedName>
</protein>
<organism evidence="2 3">
    <name type="scientific">Puccinia graminis f. sp. tritici</name>
    <dbReference type="NCBI Taxonomy" id="56615"/>
    <lineage>
        <taxon>Eukaryota</taxon>
        <taxon>Fungi</taxon>
        <taxon>Dikarya</taxon>
        <taxon>Basidiomycota</taxon>
        <taxon>Pucciniomycotina</taxon>
        <taxon>Pucciniomycetes</taxon>
        <taxon>Pucciniales</taxon>
        <taxon>Pucciniaceae</taxon>
        <taxon>Puccinia</taxon>
    </lineage>
</organism>
<gene>
    <name evidence="2" type="ORF">PGTUg99_008676</name>
</gene>
<reference evidence="2 3" key="1">
    <citation type="submission" date="2019-05" db="EMBL/GenBank/DDBJ databases">
        <title>Emergence of the Ug99 lineage of the wheat stem rust pathogen through somatic hybridization.</title>
        <authorList>
            <person name="Li F."/>
            <person name="Upadhyaya N.M."/>
            <person name="Sperschneider J."/>
            <person name="Matny O."/>
            <person name="Nguyen-Phuc H."/>
            <person name="Mago R."/>
            <person name="Raley C."/>
            <person name="Miller M.E."/>
            <person name="Silverstein K.A.T."/>
            <person name="Henningsen E."/>
            <person name="Hirsch C.D."/>
            <person name="Visser B."/>
            <person name="Pretorius Z.A."/>
            <person name="Steffenson B.J."/>
            <person name="Schwessinger B."/>
            <person name="Dodds P.N."/>
            <person name="Figueroa M."/>
        </authorList>
    </citation>
    <scope>NUCLEOTIDE SEQUENCE [LARGE SCALE GENOMIC DNA]</scope>
    <source>
        <strain evidence="2 3">Ug99</strain>
    </source>
</reference>
<comment type="caution">
    <text evidence="2">The sequence shown here is derived from an EMBL/GenBank/DDBJ whole genome shotgun (WGS) entry which is preliminary data.</text>
</comment>
<dbReference type="Proteomes" id="UP000325313">
    <property type="component" value="Unassembled WGS sequence"/>
</dbReference>
<accession>A0A5B0SNR2</accession>
<evidence type="ECO:0000313" key="2">
    <source>
        <dbReference type="EMBL" id="KAA1138783.1"/>
    </source>
</evidence>
<feature type="region of interest" description="Disordered" evidence="1">
    <location>
        <begin position="1"/>
        <end position="37"/>
    </location>
</feature>
<proteinExistence type="predicted"/>
<sequence>MLCKSVPEGLDGVSNSQSWQKRGARTTQHGGWPLGSPKAPSVITTIRLYAQALSLPPTPRSPSSSHGLWLPHHQVGCSRLSAVCQLAVNVAGSLFINSHSDAS</sequence>
<dbReference type="AlphaFoldDB" id="A0A5B0SNR2"/>
<evidence type="ECO:0000256" key="1">
    <source>
        <dbReference type="SAM" id="MobiDB-lite"/>
    </source>
</evidence>
<evidence type="ECO:0000313" key="3">
    <source>
        <dbReference type="Proteomes" id="UP000325313"/>
    </source>
</evidence>